<feature type="domain" description="DNA helicase DnaB-like N-terminal" evidence="3">
    <location>
        <begin position="49"/>
        <end position="139"/>
    </location>
</feature>
<name>A0ABU7LI38_9NOCA</name>
<dbReference type="InterPro" id="IPR036185">
    <property type="entry name" value="DNA_heli_DnaB-like_N_sf"/>
</dbReference>
<keyword evidence="5" id="KW-1185">Reference proteome</keyword>
<reference evidence="4 5" key="1">
    <citation type="submission" date="2023-07" db="EMBL/GenBank/DDBJ databases">
        <authorList>
            <person name="Girao M."/>
            <person name="Carvalho M.F."/>
        </authorList>
    </citation>
    <scope>NUCLEOTIDE SEQUENCE [LARGE SCALE GENOMIC DNA]</scope>
    <source>
        <strain evidence="4 5">YIM65754</strain>
    </source>
</reference>
<dbReference type="SUPFAM" id="SSF48024">
    <property type="entry name" value="N-terminal domain of DnaB helicase"/>
    <property type="match status" value="1"/>
</dbReference>
<accession>A0ABU7LI38</accession>
<evidence type="ECO:0000313" key="5">
    <source>
        <dbReference type="Proteomes" id="UP001336020"/>
    </source>
</evidence>
<dbReference type="Pfam" id="PF00772">
    <property type="entry name" value="DnaB"/>
    <property type="match status" value="1"/>
</dbReference>
<organism evidence="4 5">
    <name type="scientific">Rhodococcus artemisiae</name>
    <dbReference type="NCBI Taxonomy" id="714159"/>
    <lineage>
        <taxon>Bacteria</taxon>
        <taxon>Bacillati</taxon>
        <taxon>Actinomycetota</taxon>
        <taxon>Actinomycetes</taxon>
        <taxon>Mycobacteriales</taxon>
        <taxon>Nocardiaceae</taxon>
        <taxon>Rhodococcus</taxon>
    </lineage>
</organism>
<evidence type="ECO:0000256" key="2">
    <source>
        <dbReference type="ARBA" id="ARBA00023125"/>
    </source>
</evidence>
<keyword evidence="1" id="KW-0235">DNA replication</keyword>
<gene>
    <name evidence="4" type="ORF">Q7514_27285</name>
</gene>
<sequence>MPPLTTEAPALLRPTLPETSVVPTAEDDSIRPHRAVQPAGFADGTPAQAFLCAALFSTPADVAAVLRFVDDLDFEKPGQRLIVEAIRALSLAGEPTDAVCVGDWLARNGKLTQDAKYELTCAITAGANSDALRHYATAVVADSFREAYASLGEALLESAGVMPEHDLLPQLVEGGTRLRNHSRRLDALRGHDNN</sequence>
<dbReference type="InterPro" id="IPR007693">
    <property type="entry name" value="DNA_helicase_DnaB-like_N"/>
</dbReference>
<evidence type="ECO:0000259" key="3">
    <source>
        <dbReference type="Pfam" id="PF00772"/>
    </source>
</evidence>
<dbReference type="InterPro" id="IPR016136">
    <property type="entry name" value="DNA_helicase_N/primase_C"/>
</dbReference>
<evidence type="ECO:0000256" key="1">
    <source>
        <dbReference type="ARBA" id="ARBA00022705"/>
    </source>
</evidence>
<proteinExistence type="predicted"/>
<dbReference type="EMBL" id="JAUTXY010000017">
    <property type="protein sequence ID" value="MEE2061235.1"/>
    <property type="molecule type" value="Genomic_DNA"/>
</dbReference>
<keyword evidence="2" id="KW-0238">DNA-binding</keyword>
<protein>
    <submittedName>
        <fullName evidence="4">DnaB-like helicase N-terminal domain-containing protein</fullName>
    </submittedName>
</protein>
<dbReference type="Proteomes" id="UP001336020">
    <property type="component" value="Unassembled WGS sequence"/>
</dbReference>
<evidence type="ECO:0000313" key="4">
    <source>
        <dbReference type="EMBL" id="MEE2061235.1"/>
    </source>
</evidence>
<dbReference type="Gene3D" id="1.10.860.10">
    <property type="entry name" value="DNAb Helicase, Chain A"/>
    <property type="match status" value="1"/>
</dbReference>
<dbReference type="RefSeq" id="WP_330136409.1">
    <property type="nucleotide sequence ID" value="NZ_JAUTXY010000017.1"/>
</dbReference>
<comment type="caution">
    <text evidence="4">The sequence shown here is derived from an EMBL/GenBank/DDBJ whole genome shotgun (WGS) entry which is preliminary data.</text>
</comment>